<feature type="domain" description="YknX-like barrel-sandwich hybrid" evidence="3">
    <location>
        <begin position="93"/>
        <end position="198"/>
    </location>
</feature>
<feature type="coiled-coil region" evidence="1">
    <location>
        <begin position="132"/>
        <end position="175"/>
    </location>
</feature>
<dbReference type="Pfam" id="PF25984">
    <property type="entry name" value="BSH_YknX"/>
    <property type="match status" value="1"/>
</dbReference>
<evidence type="ECO:0000256" key="2">
    <source>
        <dbReference type="SAM" id="Phobius"/>
    </source>
</evidence>
<evidence type="ECO:0000256" key="1">
    <source>
        <dbReference type="SAM" id="Coils"/>
    </source>
</evidence>
<reference evidence="6 7" key="1">
    <citation type="submission" date="2018-09" db="EMBL/GenBank/DDBJ databases">
        <title>A clostridial neurotoxin that targets Anopheles mosquitoes.</title>
        <authorList>
            <person name="Contreras E."/>
            <person name="Masuyer G."/>
            <person name="Qureshi N."/>
            <person name="Chawla S."/>
            <person name="Lim H.L."/>
            <person name="Chen J."/>
            <person name="Stenmark P."/>
            <person name="Gill S."/>
        </authorList>
    </citation>
    <scope>NUCLEOTIDE SEQUENCE [LARGE SCALE GENOMIC DNA]</scope>
    <source>
        <strain evidence="6 7">Cbm</strain>
    </source>
</reference>
<name>A0A5P3XBC9_PARBF</name>
<dbReference type="PANTHER" id="PTHR30469">
    <property type="entry name" value="MULTIDRUG RESISTANCE PROTEIN MDTA"/>
    <property type="match status" value="1"/>
</dbReference>
<feature type="domain" description="YknX-like beta-barrel" evidence="5">
    <location>
        <begin position="212"/>
        <end position="296"/>
    </location>
</feature>
<dbReference type="AlphaFoldDB" id="A0A5P3XBC9"/>
<keyword evidence="2" id="KW-0472">Membrane</keyword>
<sequence>MTNYTKLLYNKHIKDKIYFGGISLKKSINLNKKKAIIGGVVVIAIFMAVFFGIKIKNSMSNANEKAQVPEIYNVPEKEKIIIDGKVMPGKSKDFFAEPSKGEIENIAVEDGQKVDQGQVLFTYKNENVSPEIDNLKEQLTTKEEELKVIQDETLKKTMEEEITKLNDKIKIIEDKSSYSVEAPFAGKVYISHQNSSENEPAPIMTLDSEDLYVKGQASEQDLSKINLNQEVQVMVNSTKEKVKGKVTFIGERPSVDKITSKKDSKQGLSYYDIKVNFLENQDLKNIKNGFHVQTTIEVLNNPIKVPYTALLQQDEKRFVYKVIDGIVYKQEVKTGETNNEFAVITEGVGEKDKIIKSANNKNIKEGENIYPSKEN</sequence>
<dbReference type="InterPro" id="IPR058637">
    <property type="entry name" value="YknX-like_C"/>
</dbReference>
<dbReference type="Gene3D" id="2.40.420.20">
    <property type="match status" value="1"/>
</dbReference>
<dbReference type="EMBL" id="CP032452">
    <property type="protein sequence ID" value="QEZ68287.1"/>
    <property type="molecule type" value="Genomic_DNA"/>
</dbReference>
<dbReference type="SUPFAM" id="SSF111369">
    <property type="entry name" value="HlyD-like secretion proteins"/>
    <property type="match status" value="1"/>
</dbReference>
<keyword evidence="2" id="KW-0812">Transmembrane</keyword>
<gene>
    <name evidence="6" type="ORF">D4A35_04775</name>
</gene>
<feature type="domain" description="YknX-like C-terminal permuted SH3-like" evidence="4">
    <location>
        <begin position="303"/>
        <end position="369"/>
    </location>
</feature>
<dbReference type="InterPro" id="IPR058636">
    <property type="entry name" value="Beta-barrel_YknX"/>
</dbReference>
<keyword evidence="2" id="KW-1133">Transmembrane helix</keyword>
<feature type="transmembrane region" description="Helical" evidence="2">
    <location>
        <begin position="35"/>
        <end position="53"/>
    </location>
</feature>
<dbReference type="GO" id="GO:1990281">
    <property type="term" value="C:efflux pump complex"/>
    <property type="evidence" value="ECO:0007669"/>
    <property type="project" value="TreeGrafter"/>
</dbReference>
<dbReference type="Proteomes" id="UP000326961">
    <property type="component" value="Chromosome"/>
</dbReference>
<evidence type="ECO:0000259" key="5">
    <source>
        <dbReference type="Pfam" id="PF25990"/>
    </source>
</evidence>
<evidence type="ECO:0000313" key="7">
    <source>
        <dbReference type="Proteomes" id="UP000326961"/>
    </source>
</evidence>
<protein>
    <submittedName>
        <fullName evidence="6">Efflux RND transporter periplasmic adaptor subunit</fullName>
    </submittedName>
</protein>
<dbReference type="InterPro" id="IPR058639">
    <property type="entry name" value="BSH_YknX-like"/>
</dbReference>
<evidence type="ECO:0000259" key="4">
    <source>
        <dbReference type="Pfam" id="PF25989"/>
    </source>
</evidence>
<organism evidence="6 7">
    <name type="scientific">Paraclostridium bifermentans</name>
    <name type="common">Clostridium bifermentans</name>
    <dbReference type="NCBI Taxonomy" id="1490"/>
    <lineage>
        <taxon>Bacteria</taxon>
        <taxon>Bacillati</taxon>
        <taxon>Bacillota</taxon>
        <taxon>Clostridia</taxon>
        <taxon>Peptostreptococcales</taxon>
        <taxon>Peptostreptococcaceae</taxon>
        <taxon>Paraclostridium</taxon>
    </lineage>
</organism>
<keyword evidence="1" id="KW-0175">Coiled coil</keyword>
<accession>A0A5P3XBC9</accession>
<evidence type="ECO:0000313" key="6">
    <source>
        <dbReference type="EMBL" id="QEZ68287.1"/>
    </source>
</evidence>
<dbReference type="Pfam" id="PF25989">
    <property type="entry name" value="YknX_C"/>
    <property type="match status" value="1"/>
</dbReference>
<proteinExistence type="predicted"/>
<evidence type="ECO:0000259" key="3">
    <source>
        <dbReference type="Pfam" id="PF25984"/>
    </source>
</evidence>
<dbReference type="GO" id="GO:0015562">
    <property type="term" value="F:efflux transmembrane transporter activity"/>
    <property type="evidence" value="ECO:0007669"/>
    <property type="project" value="TreeGrafter"/>
</dbReference>
<dbReference type="PANTHER" id="PTHR30469:SF15">
    <property type="entry name" value="HLYD FAMILY OF SECRETION PROTEINS"/>
    <property type="match status" value="1"/>
</dbReference>
<dbReference type="Pfam" id="PF25990">
    <property type="entry name" value="Beta-barrel_YknX"/>
    <property type="match status" value="1"/>
</dbReference>
<dbReference type="Gene3D" id="2.40.30.170">
    <property type="match status" value="1"/>
</dbReference>